<organism evidence="2 3">
    <name type="scientific">Malus domestica</name>
    <name type="common">Apple</name>
    <name type="synonym">Pyrus malus</name>
    <dbReference type="NCBI Taxonomy" id="3750"/>
    <lineage>
        <taxon>Eukaryota</taxon>
        <taxon>Viridiplantae</taxon>
        <taxon>Streptophyta</taxon>
        <taxon>Embryophyta</taxon>
        <taxon>Tracheophyta</taxon>
        <taxon>Spermatophyta</taxon>
        <taxon>Magnoliopsida</taxon>
        <taxon>eudicotyledons</taxon>
        <taxon>Gunneridae</taxon>
        <taxon>Pentapetalae</taxon>
        <taxon>rosids</taxon>
        <taxon>fabids</taxon>
        <taxon>Rosales</taxon>
        <taxon>Rosaceae</taxon>
        <taxon>Amygdaloideae</taxon>
        <taxon>Maleae</taxon>
        <taxon>Malus</taxon>
    </lineage>
</organism>
<dbReference type="AlphaFoldDB" id="A0A498I9G8"/>
<evidence type="ECO:0000259" key="1">
    <source>
        <dbReference type="Pfam" id="PF10354"/>
    </source>
</evidence>
<dbReference type="Pfam" id="PF10354">
    <property type="entry name" value="BMT5-like"/>
    <property type="match status" value="1"/>
</dbReference>
<comment type="caution">
    <text evidence="2">The sequence shown here is derived from an EMBL/GenBank/DDBJ whole genome shotgun (WGS) entry which is preliminary data.</text>
</comment>
<keyword evidence="3" id="KW-1185">Reference proteome</keyword>
<feature type="domain" description="25S rRNA (uridine-N(3))-methyltransferase BMT5-like" evidence="1">
    <location>
        <begin position="2"/>
        <end position="48"/>
    </location>
</feature>
<dbReference type="InterPro" id="IPR019446">
    <property type="entry name" value="BMT5-like"/>
</dbReference>
<dbReference type="GO" id="GO:0070042">
    <property type="term" value="F:rRNA (uridine-N3-)-methyltransferase activity"/>
    <property type="evidence" value="ECO:0007669"/>
    <property type="project" value="InterPro"/>
</dbReference>
<protein>
    <recommendedName>
        <fullName evidence="1">25S rRNA (uridine-N(3))-methyltransferase BMT5-like domain-containing protein</fullName>
    </recommendedName>
</protein>
<evidence type="ECO:0000313" key="2">
    <source>
        <dbReference type="EMBL" id="RXH80086.1"/>
    </source>
</evidence>
<accession>A0A498I9G8</accession>
<gene>
    <name evidence="2" type="ORF">DVH24_041233</name>
</gene>
<evidence type="ECO:0000313" key="3">
    <source>
        <dbReference type="Proteomes" id="UP000290289"/>
    </source>
</evidence>
<dbReference type="GO" id="GO:0070475">
    <property type="term" value="P:rRNA base methylation"/>
    <property type="evidence" value="ECO:0007669"/>
    <property type="project" value="InterPro"/>
</dbReference>
<name>A0A498I9G8_MALDO</name>
<reference evidence="2 3" key="1">
    <citation type="submission" date="2018-10" db="EMBL/GenBank/DDBJ databases">
        <title>A high-quality apple genome assembly.</title>
        <authorList>
            <person name="Hu J."/>
        </authorList>
    </citation>
    <scope>NUCLEOTIDE SEQUENCE [LARGE SCALE GENOMIC DNA]</scope>
    <source>
        <strain evidence="3">cv. HFTH1</strain>
        <tissue evidence="2">Young leaf</tissue>
    </source>
</reference>
<sequence>MLTGLGEIHVTHKTTFPFSEWKIVELAYMAGLYLVHEEQFSIWDYPENQEKSYEYGLQVNSR</sequence>
<proteinExistence type="predicted"/>
<dbReference type="EMBL" id="RDQH01000339">
    <property type="protein sequence ID" value="RXH80086.1"/>
    <property type="molecule type" value="Genomic_DNA"/>
</dbReference>
<dbReference type="Proteomes" id="UP000290289">
    <property type="component" value="Chromosome 13"/>
</dbReference>